<reference evidence="1 3" key="1">
    <citation type="submission" date="2015-08" db="EMBL/GenBank/DDBJ databases">
        <title>The genome of the Asian arowana (Scleropages formosus).</title>
        <authorList>
            <person name="Tan M.H."/>
            <person name="Gan H.M."/>
            <person name="Croft L.J."/>
            <person name="Austin C.M."/>
        </authorList>
    </citation>
    <scope>NUCLEOTIDE SEQUENCE [LARGE SCALE GENOMIC DNA]</scope>
    <source>
        <strain evidence="1">Aro1</strain>
    </source>
</reference>
<keyword evidence="4" id="KW-1185">Reference proteome</keyword>
<dbReference type="EMBL" id="JARO02008567">
    <property type="protein sequence ID" value="KPP62558.1"/>
    <property type="molecule type" value="Genomic_DNA"/>
</dbReference>
<dbReference type="GO" id="GO:0045039">
    <property type="term" value="P:protein insertion into mitochondrial inner membrane"/>
    <property type="evidence" value="ECO:0007669"/>
    <property type="project" value="TreeGrafter"/>
</dbReference>
<proteinExistence type="predicted"/>
<gene>
    <name evidence="2" type="primary">TIMM29</name>
    <name evidence="1" type="ORF">Z043_119249</name>
</gene>
<dbReference type="Proteomes" id="UP000694397">
    <property type="component" value="Chromosome 3"/>
</dbReference>
<dbReference type="GO" id="GO:0042721">
    <property type="term" value="C:TIM22 mitochondrial import inner membrane insertion complex"/>
    <property type="evidence" value="ECO:0007669"/>
    <property type="project" value="InterPro"/>
</dbReference>
<dbReference type="CTD" id="90580"/>
<dbReference type="InterPro" id="IPR019322">
    <property type="entry name" value="TIMM29"/>
</dbReference>
<dbReference type="OrthoDB" id="5970620at2759"/>
<organism evidence="1 3">
    <name type="scientific">Scleropages formosus</name>
    <name type="common">Asian bonytongue</name>
    <name type="synonym">Osteoglossum formosum</name>
    <dbReference type="NCBI Taxonomy" id="113540"/>
    <lineage>
        <taxon>Eukaryota</taxon>
        <taxon>Metazoa</taxon>
        <taxon>Chordata</taxon>
        <taxon>Craniata</taxon>
        <taxon>Vertebrata</taxon>
        <taxon>Euteleostomi</taxon>
        <taxon>Actinopterygii</taxon>
        <taxon>Neopterygii</taxon>
        <taxon>Teleostei</taxon>
        <taxon>Osteoglossocephala</taxon>
        <taxon>Osteoglossomorpha</taxon>
        <taxon>Osteoglossiformes</taxon>
        <taxon>Osteoglossidae</taxon>
        <taxon>Scleropages</taxon>
    </lineage>
</organism>
<evidence type="ECO:0000313" key="3">
    <source>
        <dbReference type="Proteomes" id="UP000034805"/>
    </source>
</evidence>
<dbReference type="KEGG" id="sfm:108926099"/>
<protein>
    <submittedName>
        <fullName evidence="2">Translocase of inner mitochondrial membrane 29</fullName>
    </submittedName>
</protein>
<dbReference type="GeneTree" id="ENSGT00390000018541"/>
<name>A0A0P7Y9K4_SCLFO</name>
<dbReference type="PANTHER" id="PTHR21435">
    <property type="entry name" value="MITOCHONDRIAL IMPORT INNER MEMBRANE TRANSLOCASE SUBUNIT TIM29"/>
    <property type="match status" value="1"/>
</dbReference>
<dbReference type="Pfam" id="PF10171">
    <property type="entry name" value="Tim29"/>
    <property type="match status" value="1"/>
</dbReference>
<reference evidence="2" key="3">
    <citation type="submission" date="2025-05" db="UniProtKB">
        <authorList>
            <consortium name="Ensembl"/>
        </authorList>
    </citation>
    <scope>IDENTIFICATION</scope>
</reference>
<dbReference type="Ensembl" id="ENSSFOT00015062157.1">
    <property type="protein sequence ID" value="ENSSFOP00015041841.1"/>
    <property type="gene ID" value="ENSSFOG00015032616.1"/>
</dbReference>
<dbReference type="Proteomes" id="UP000034805">
    <property type="component" value="Unassembled WGS sequence"/>
</dbReference>
<dbReference type="AlphaFoldDB" id="A0A0P7Y9K4"/>
<dbReference type="STRING" id="113540.ENSSFOP00015040178"/>
<evidence type="ECO:0000313" key="1">
    <source>
        <dbReference type="EMBL" id="KPP62558.1"/>
    </source>
</evidence>
<reference evidence="2 4" key="2">
    <citation type="submission" date="2019-04" db="EMBL/GenBank/DDBJ databases">
        <authorList>
            <consortium name="Wellcome Sanger Institute Data Sharing"/>
        </authorList>
    </citation>
    <scope>NUCLEOTIDE SEQUENCE [LARGE SCALE GENOMIC DNA]</scope>
</reference>
<sequence length="243" mass="27396">MAAFRVLRRLCSSAARSKGTRWERLRNSRLGLWCASLLGDYREACREVVVGAWERPLKASAYIGLLAGAWVSYRTNPDDGSFESGLLEMANKLGLLSPWIRSGPSDSHVQGLLQLRNQGRLRYASLGVASVMYRADYDPATGLYEARCSFLSAPWAELPGRVLDVGFAGRWWLLDARMRDYDVNEEEFQHLPPALLATAPPAARETETNEQLHQESWKALEMKAEDIEQAEHEERREGGRIQS</sequence>
<evidence type="ECO:0000313" key="4">
    <source>
        <dbReference type="Proteomes" id="UP000694397"/>
    </source>
</evidence>
<accession>A0A0P7Y9K4</accession>
<dbReference type="Ensembl" id="ENSSFOT00015077373.1">
    <property type="protein sequence ID" value="ENSSFOP00015040178.1"/>
    <property type="gene ID" value="ENSSFOG00015027031.1"/>
</dbReference>
<evidence type="ECO:0000313" key="2">
    <source>
        <dbReference type="Ensembl" id="ENSSFOP00015040178.1"/>
    </source>
</evidence>
<dbReference type="PANTHER" id="PTHR21435:SF1">
    <property type="entry name" value="MITOCHONDRIAL IMPORT INNER MEMBRANE TRANSLOCASE SUBUNIT TIM29"/>
    <property type="match status" value="1"/>
</dbReference>
<dbReference type="GeneID" id="108926099"/>
<dbReference type="KEGG" id="sfm:114910256"/>
<dbReference type="RefSeq" id="XP_018594098.1">
    <property type="nucleotide sequence ID" value="XM_018738582.1"/>
</dbReference>